<protein>
    <recommendedName>
        <fullName evidence="3">UDP-2,4-diacetamido-2,4,6-trideoxy-beta-L-altropyranose hydrolase</fullName>
    </recommendedName>
</protein>
<dbReference type="RefSeq" id="WP_128986345.1">
    <property type="nucleotide sequence ID" value="NZ_PDJZ01000005.1"/>
</dbReference>
<gene>
    <name evidence="1" type="ORF">CRU90_05835</name>
</gene>
<dbReference type="AlphaFoldDB" id="A0A4Q0ZDN2"/>
<dbReference type="Proteomes" id="UP000290870">
    <property type="component" value="Unassembled WGS sequence"/>
</dbReference>
<name>A0A4Q0ZDN2_9BACT</name>
<evidence type="ECO:0000313" key="2">
    <source>
        <dbReference type="Proteomes" id="UP000290870"/>
    </source>
</evidence>
<dbReference type="OrthoDB" id="9805604at2"/>
<organism evidence="1 2">
    <name type="scientific">Arcobacter cloacae</name>
    <dbReference type="NCBI Taxonomy" id="1054034"/>
    <lineage>
        <taxon>Bacteria</taxon>
        <taxon>Pseudomonadati</taxon>
        <taxon>Campylobacterota</taxon>
        <taxon>Epsilonproteobacteria</taxon>
        <taxon>Campylobacterales</taxon>
        <taxon>Arcobacteraceae</taxon>
        <taxon>Arcobacter</taxon>
    </lineage>
</organism>
<evidence type="ECO:0008006" key="3">
    <source>
        <dbReference type="Google" id="ProtNLM"/>
    </source>
</evidence>
<dbReference type="EMBL" id="PDJZ01000005">
    <property type="protein sequence ID" value="RXJ84389.1"/>
    <property type="molecule type" value="Genomic_DNA"/>
</dbReference>
<reference evidence="1 2" key="1">
    <citation type="submission" date="2017-10" db="EMBL/GenBank/DDBJ databases">
        <title>Genomics of the genus Arcobacter.</title>
        <authorList>
            <person name="Perez-Cataluna A."/>
            <person name="Figueras M.J."/>
        </authorList>
    </citation>
    <scope>NUCLEOTIDE SEQUENCE [LARGE SCALE GENOMIC DNA]</scope>
    <source>
        <strain evidence="1 2">F26</strain>
    </source>
</reference>
<dbReference type="SUPFAM" id="SSF53756">
    <property type="entry name" value="UDP-Glycosyltransferase/glycogen phosphorylase"/>
    <property type="match status" value="1"/>
</dbReference>
<proteinExistence type="predicted"/>
<dbReference type="Gene3D" id="3.40.50.11190">
    <property type="match status" value="1"/>
</dbReference>
<sequence>MIVVHARGNDKIGIGNIVRCYELINYLSTKHEVIGIFECNEELFSRYKQKNILRTNKLEESINLIKEYKATYYVCDLVDPNKNLSDTLRKIGIKKIFYFNGVEYGFEPDVLFVTDGFDYKVSSKNYQIYRGFEYYIVGKQILENRKKHLVPLKSIKNILICFGGADPAYFTEYFAETINDSIYNYTIVLGPAMSKERKDFIKAIKKNNIEYIDSPSNMVELLLNNNMLVTLGGMTTYEAMCLGIPASAIRWNYLEYNVKSFGEKNMITDLGYIENAYENLLNLDLNKVNNICQNAHNIIDGSSLKNIEVVINSFKGNNK</sequence>
<dbReference type="Gene3D" id="3.40.50.2000">
    <property type="entry name" value="Glycogen Phosphorylase B"/>
    <property type="match status" value="1"/>
</dbReference>
<accession>A0A4Q0ZDN2</accession>
<comment type="caution">
    <text evidence="1">The sequence shown here is derived from an EMBL/GenBank/DDBJ whole genome shotgun (WGS) entry which is preliminary data.</text>
</comment>
<evidence type="ECO:0000313" key="1">
    <source>
        <dbReference type="EMBL" id="RXJ84389.1"/>
    </source>
</evidence>